<evidence type="ECO:0008006" key="9">
    <source>
        <dbReference type="Google" id="ProtNLM"/>
    </source>
</evidence>
<feature type="transmembrane region" description="Helical" evidence="6">
    <location>
        <begin position="94"/>
        <end position="118"/>
    </location>
</feature>
<proteinExistence type="inferred from homology"/>
<dbReference type="AlphaFoldDB" id="A0A7J0H1R1"/>
<evidence type="ECO:0000256" key="2">
    <source>
        <dbReference type="ARBA" id="ARBA00010125"/>
    </source>
</evidence>
<dbReference type="GO" id="GO:0005886">
    <property type="term" value="C:plasma membrane"/>
    <property type="evidence" value="ECO:0007669"/>
    <property type="project" value="TreeGrafter"/>
</dbReference>
<dbReference type="EMBL" id="BJWL01000026">
    <property type="protein sequence ID" value="GFZ17016.1"/>
    <property type="molecule type" value="Genomic_DNA"/>
</dbReference>
<dbReference type="OrthoDB" id="10027388at2759"/>
<comment type="similarity">
    <text evidence="2">Belongs to the UPF0359 family.</text>
</comment>
<evidence type="ECO:0000256" key="4">
    <source>
        <dbReference type="ARBA" id="ARBA00022989"/>
    </source>
</evidence>
<gene>
    <name evidence="7" type="ORF">Acr_26g0002860</name>
</gene>
<feature type="transmembrane region" description="Helical" evidence="6">
    <location>
        <begin position="130"/>
        <end position="152"/>
    </location>
</feature>
<evidence type="ECO:0000313" key="7">
    <source>
        <dbReference type="EMBL" id="GFZ17016.1"/>
    </source>
</evidence>
<evidence type="ECO:0000256" key="3">
    <source>
        <dbReference type="ARBA" id="ARBA00022692"/>
    </source>
</evidence>
<comment type="subcellular location">
    <subcellularLocation>
        <location evidence="1">Membrane</location>
        <topology evidence="1">Multi-pass membrane protein</topology>
    </subcellularLocation>
</comment>
<dbReference type="GO" id="GO:0004930">
    <property type="term" value="F:G protein-coupled receptor activity"/>
    <property type="evidence" value="ECO:0007669"/>
    <property type="project" value="TreeGrafter"/>
</dbReference>
<organism evidence="7 8">
    <name type="scientific">Actinidia rufa</name>
    <dbReference type="NCBI Taxonomy" id="165716"/>
    <lineage>
        <taxon>Eukaryota</taxon>
        <taxon>Viridiplantae</taxon>
        <taxon>Streptophyta</taxon>
        <taxon>Embryophyta</taxon>
        <taxon>Tracheophyta</taxon>
        <taxon>Spermatophyta</taxon>
        <taxon>Magnoliopsida</taxon>
        <taxon>eudicotyledons</taxon>
        <taxon>Gunneridae</taxon>
        <taxon>Pentapetalae</taxon>
        <taxon>asterids</taxon>
        <taxon>Ericales</taxon>
        <taxon>Actinidiaceae</taxon>
        <taxon>Actinidia</taxon>
    </lineage>
</organism>
<protein>
    <recommendedName>
        <fullName evidence="9">Transmembrane protein</fullName>
    </recommendedName>
</protein>
<evidence type="ECO:0000313" key="8">
    <source>
        <dbReference type="Proteomes" id="UP000585474"/>
    </source>
</evidence>
<keyword evidence="4 6" id="KW-1133">Transmembrane helix</keyword>
<accession>A0A7J0H1R1</accession>
<keyword evidence="8" id="KW-1185">Reference proteome</keyword>
<evidence type="ECO:0000256" key="1">
    <source>
        <dbReference type="ARBA" id="ARBA00004141"/>
    </source>
</evidence>
<name>A0A7J0H1R1_9ERIC</name>
<dbReference type="PANTHER" id="PTHR15876">
    <property type="entry name" value="TRANSMEMBRANE PROTEIN ADIPOCYTE-ASSOCIATED 1"/>
    <property type="match status" value="1"/>
</dbReference>
<dbReference type="PANTHER" id="PTHR15876:SF8">
    <property type="entry name" value="TRANSMEMBRANE PROTEIN ADIPOCYTE-ASSOCIATED 1"/>
    <property type="match status" value="1"/>
</dbReference>
<keyword evidence="3 6" id="KW-0812">Transmembrane</keyword>
<dbReference type="Pfam" id="PF10160">
    <property type="entry name" value="Tmemb_40"/>
    <property type="match status" value="1"/>
</dbReference>
<reference evidence="7 8" key="1">
    <citation type="submission" date="2019-07" db="EMBL/GenBank/DDBJ databases">
        <title>De Novo Assembly of kiwifruit Actinidia rufa.</title>
        <authorList>
            <person name="Sugita-Konishi S."/>
            <person name="Sato K."/>
            <person name="Mori E."/>
            <person name="Abe Y."/>
            <person name="Kisaki G."/>
            <person name="Hamano K."/>
            <person name="Suezawa K."/>
            <person name="Otani M."/>
            <person name="Fukuda T."/>
            <person name="Manabe T."/>
            <person name="Gomi K."/>
            <person name="Tabuchi M."/>
            <person name="Akimitsu K."/>
            <person name="Kataoka I."/>
        </authorList>
    </citation>
    <scope>NUCLEOTIDE SEQUENCE [LARGE SCALE GENOMIC DNA]</scope>
    <source>
        <strain evidence="8">cv. Fuchu</strain>
    </source>
</reference>
<dbReference type="InterPro" id="IPR018781">
    <property type="entry name" value="TPRA1/CAND2/CAND8"/>
</dbReference>
<evidence type="ECO:0000256" key="6">
    <source>
        <dbReference type="SAM" id="Phobius"/>
    </source>
</evidence>
<feature type="transmembrane region" description="Helical" evidence="6">
    <location>
        <begin position="30"/>
        <end position="47"/>
    </location>
</feature>
<keyword evidence="5 6" id="KW-0472">Membrane</keyword>
<evidence type="ECO:0000256" key="5">
    <source>
        <dbReference type="ARBA" id="ARBA00023136"/>
    </source>
</evidence>
<sequence>MPSIPSKFDGHGGRGGLALSSECHGFWRDAALAVPAALFVLYLAFHAKKNLRKLSYGGSYVMIAYYSLLWFAALLNLAWCSLQAWQCASGKEVAWNLLSLFTAVGMLCLEISLVAFLLQENYATGLETLASAFTLSGLIVGVDILLKAMVVLKCTIVK</sequence>
<feature type="transmembrane region" description="Helical" evidence="6">
    <location>
        <begin position="59"/>
        <end position="82"/>
    </location>
</feature>
<comment type="caution">
    <text evidence="7">The sequence shown here is derived from an EMBL/GenBank/DDBJ whole genome shotgun (WGS) entry which is preliminary data.</text>
</comment>
<dbReference type="Proteomes" id="UP000585474">
    <property type="component" value="Unassembled WGS sequence"/>
</dbReference>